<name>A0A428RNB9_9HYPO</name>
<evidence type="ECO:0000313" key="1">
    <source>
        <dbReference type="EMBL" id="RSL79023.1"/>
    </source>
</evidence>
<accession>A0A428RNB9</accession>
<dbReference type="EMBL" id="NKCK01000644">
    <property type="protein sequence ID" value="RSL79023.1"/>
    <property type="molecule type" value="Genomic_DNA"/>
</dbReference>
<protein>
    <submittedName>
        <fullName evidence="1">Uncharacterized protein</fullName>
    </submittedName>
</protein>
<gene>
    <name evidence="1" type="ORF">CEP52_017576</name>
</gene>
<dbReference type="AlphaFoldDB" id="A0A428RNB9"/>
<keyword evidence="2" id="KW-1185">Reference proteome</keyword>
<dbReference type="Proteomes" id="UP000287144">
    <property type="component" value="Unassembled WGS sequence"/>
</dbReference>
<reference evidence="1 2" key="1">
    <citation type="submission" date="2017-06" db="EMBL/GenBank/DDBJ databases">
        <title>Comparative genomic analysis of Ambrosia Fusariam Clade fungi.</title>
        <authorList>
            <person name="Stajich J.E."/>
            <person name="Carrillo J."/>
            <person name="Kijimoto T."/>
            <person name="Eskalen A."/>
            <person name="O'Donnell K."/>
            <person name="Kasson M."/>
        </authorList>
    </citation>
    <scope>NUCLEOTIDE SEQUENCE [LARGE SCALE GENOMIC DNA]</scope>
    <source>
        <strain evidence="1 2">NRRL62579</strain>
    </source>
</reference>
<comment type="caution">
    <text evidence="1">The sequence shown here is derived from an EMBL/GenBank/DDBJ whole genome shotgun (WGS) entry which is preliminary data.</text>
</comment>
<sequence>MWCQEETLLPSLDPFAERERKATAETIERHHHRFKAVKPTPTVMGRLDSKEPLGAEDVASVGWRCGGWDPNFCKGRAHGLAVGREDGGYLAGSCDVICTLPRKV</sequence>
<proteinExistence type="predicted"/>
<organism evidence="1 2">
    <name type="scientific">Fusarium oligoseptatum</name>
    <dbReference type="NCBI Taxonomy" id="2604345"/>
    <lineage>
        <taxon>Eukaryota</taxon>
        <taxon>Fungi</taxon>
        <taxon>Dikarya</taxon>
        <taxon>Ascomycota</taxon>
        <taxon>Pezizomycotina</taxon>
        <taxon>Sordariomycetes</taxon>
        <taxon>Hypocreomycetidae</taxon>
        <taxon>Hypocreales</taxon>
        <taxon>Nectriaceae</taxon>
        <taxon>Fusarium</taxon>
        <taxon>Fusarium solani species complex</taxon>
    </lineage>
</organism>
<evidence type="ECO:0000313" key="2">
    <source>
        <dbReference type="Proteomes" id="UP000287144"/>
    </source>
</evidence>